<evidence type="ECO:0000313" key="2">
    <source>
        <dbReference type="EMBL" id="PFG18449.1"/>
    </source>
</evidence>
<feature type="compositionally biased region" description="Polar residues" evidence="1">
    <location>
        <begin position="1"/>
        <end position="12"/>
    </location>
</feature>
<dbReference type="AlphaFoldDB" id="A0A2A9CXZ8"/>
<evidence type="ECO:0000313" key="3">
    <source>
        <dbReference type="Proteomes" id="UP000226079"/>
    </source>
</evidence>
<name>A0A2A9CXZ8_9ACTN</name>
<accession>A0A2A9CXZ8</accession>
<sequence>MLPDSTSEQNSLPMDDLVAPGGASAGTRGSGRSHLSRLGHRAPAAASVTGRRLEHAAPAKLSAGAELEMRLARMCFWQGSYVRAGVDLQRHYYPDPLLITDLDLLAYSFTPQMKSVKLIGEAKSGTGKSAPKPLDRVIWLAGLQRIVRADHAILLTATPPSERVRDLARTLDVAALSTGDLGRWEQRDLAEMQQNAGSQGPEAWQATASTHFAVKKEPVLERAFWSLRSEIWFVSPWQATKRCVGIIAELRKWWTPTLDDDDQAALRWLYAEAISVLGLQIVMLVGLARSTDPRDWRQQVEDRLAEGLVPAHAMRTLSKAVDMYVARALSAAGADATLKAESVGAFEPAPPPWTEQLVELINRLAEESTLSELPRHIDLVIHERLVKRRHIAPDLLQICGHDLASGERHRRWLAAFLRSAAEIPDAVSKALTA</sequence>
<protein>
    <submittedName>
        <fullName evidence="2">Uncharacterized protein</fullName>
    </submittedName>
</protein>
<proteinExistence type="predicted"/>
<organism evidence="2 3">
    <name type="scientific">Propionicimonas paludicola</name>
    <dbReference type="NCBI Taxonomy" id="185243"/>
    <lineage>
        <taxon>Bacteria</taxon>
        <taxon>Bacillati</taxon>
        <taxon>Actinomycetota</taxon>
        <taxon>Actinomycetes</taxon>
        <taxon>Propionibacteriales</taxon>
        <taxon>Nocardioidaceae</taxon>
        <taxon>Propionicimonas</taxon>
    </lineage>
</organism>
<gene>
    <name evidence="2" type="ORF">ATK74_3039</name>
</gene>
<reference evidence="2 3" key="1">
    <citation type="submission" date="2017-10" db="EMBL/GenBank/DDBJ databases">
        <title>Sequencing the genomes of 1000 actinobacteria strains.</title>
        <authorList>
            <person name="Klenk H.-P."/>
        </authorList>
    </citation>
    <scope>NUCLEOTIDE SEQUENCE [LARGE SCALE GENOMIC DNA]</scope>
    <source>
        <strain evidence="2 3">DSM 15597</strain>
    </source>
</reference>
<evidence type="ECO:0000256" key="1">
    <source>
        <dbReference type="SAM" id="MobiDB-lite"/>
    </source>
</evidence>
<feature type="compositionally biased region" description="Low complexity" evidence="1">
    <location>
        <begin position="21"/>
        <end position="33"/>
    </location>
</feature>
<feature type="region of interest" description="Disordered" evidence="1">
    <location>
        <begin position="1"/>
        <end position="51"/>
    </location>
</feature>
<keyword evidence="3" id="KW-1185">Reference proteome</keyword>
<comment type="caution">
    <text evidence="2">The sequence shown here is derived from an EMBL/GenBank/DDBJ whole genome shotgun (WGS) entry which is preliminary data.</text>
</comment>
<dbReference type="Proteomes" id="UP000226079">
    <property type="component" value="Unassembled WGS sequence"/>
</dbReference>
<dbReference type="EMBL" id="PDJC01000001">
    <property type="protein sequence ID" value="PFG18449.1"/>
    <property type="molecule type" value="Genomic_DNA"/>
</dbReference>